<dbReference type="RefSeq" id="WP_131565218.1">
    <property type="nucleotide sequence ID" value="NZ_JAINFK010000001.1"/>
</dbReference>
<evidence type="ECO:0000256" key="1">
    <source>
        <dbReference type="SAM" id="SignalP"/>
    </source>
</evidence>
<evidence type="ECO:0000313" key="3">
    <source>
        <dbReference type="Proteomes" id="UP000291301"/>
    </source>
</evidence>
<organism evidence="2 3">
    <name type="scientific">Oricola cellulosilytica</name>
    <dbReference type="NCBI Taxonomy" id="1429082"/>
    <lineage>
        <taxon>Bacteria</taxon>
        <taxon>Pseudomonadati</taxon>
        <taxon>Pseudomonadota</taxon>
        <taxon>Alphaproteobacteria</taxon>
        <taxon>Hyphomicrobiales</taxon>
        <taxon>Ahrensiaceae</taxon>
        <taxon>Oricola</taxon>
    </lineage>
</organism>
<dbReference type="Proteomes" id="UP000291301">
    <property type="component" value="Unassembled WGS sequence"/>
</dbReference>
<evidence type="ECO:0000313" key="2">
    <source>
        <dbReference type="EMBL" id="TCD16394.1"/>
    </source>
</evidence>
<protein>
    <recommendedName>
        <fullName evidence="4">UrcA family protein</fullName>
    </recommendedName>
</protein>
<keyword evidence="1" id="KW-0732">Signal</keyword>
<proteinExistence type="predicted"/>
<sequence length="101" mass="11058">MLTKLTTAAAAAIFMTGAAFAQTSALNPEPFPMPTDMDSEVGSIFADDDGNMRMFDDFSMRYSAASEEQRAEVKRICEDYATSDTVTSLRVKNRCLGVIDQ</sequence>
<feature type="signal peptide" evidence="1">
    <location>
        <begin position="1"/>
        <end position="21"/>
    </location>
</feature>
<dbReference type="AlphaFoldDB" id="A0A4R0PI13"/>
<name>A0A4R0PI13_9HYPH</name>
<gene>
    <name evidence="2" type="ORF">E0D97_02915</name>
</gene>
<dbReference type="EMBL" id="SJST01000001">
    <property type="protein sequence ID" value="TCD16394.1"/>
    <property type="molecule type" value="Genomic_DNA"/>
</dbReference>
<reference evidence="2 3" key="1">
    <citation type="journal article" date="2015" name="Antonie Van Leeuwenhoek">
        <title>Oricola cellulosilytica gen. nov., sp. nov., a cellulose-degrading bacterium of the family Phyllobacteriaceae isolated from surface seashore water, and emended descriptions of Mesorhizobium loti and Phyllobacterium myrsinacearum.</title>
        <authorList>
            <person name="Hameed A."/>
            <person name="Shahina M."/>
            <person name="Lai W.A."/>
            <person name="Lin S.Y."/>
            <person name="Young L.S."/>
            <person name="Liu Y.C."/>
            <person name="Hsu Y.H."/>
            <person name="Young C.C."/>
        </authorList>
    </citation>
    <scope>NUCLEOTIDE SEQUENCE [LARGE SCALE GENOMIC DNA]</scope>
    <source>
        <strain evidence="2 3">KCTC 52183</strain>
    </source>
</reference>
<accession>A0A4R0PI13</accession>
<keyword evidence="3" id="KW-1185">Reference proteome</keyword>
<dbReference type="OrthoDB" id="9953661at2"/>
<comment type="caution">
    <text evidence="2">The sequence shown here is derived from an EMBL/GenBank/DDBJ whole genome shotgun (WGS) entry which is preliminary data.</text>
</comment>
<feature type="chain" id="PRO_5020219583" description="UrcA family protein" evidence="1">
    <location>
        <begin position="22"/>
        <end position="101"/>
    </location>
</feature>
<evidence type="ECO:0008006" key="4">
    <source>
        <dbReference type="Google" id="ProtNLM"/>
    </source>
</evidence>